<sequence>MGRLRLDKHYGDAILDDGTVVIFYSATLRLGLLALHYASLATIRPCGTRELRQWLRAAPMTHGRAITARCGDIALAWHSCGAATPDVVLHDEPAGALHWQARMPLAEVRITRAGESEATGLGYFETLAIDLWPTRWPIRTLHWGRFTGRHTSLVWIVWEHEQPRQWLFLDGVPACLDHFDLPRSFAFTGAASGTLICGPARTLIAQPVSQRLRLLGPLRYGLPAMIRNLKEEKHMAPARIAFSDGSEDEGYVIFEKVALA</sequence>
<evidence type="ECO:0000313" key="1">
    <source>
        <dbReference type="EMBL" id="MEW9309818.1"/>
    </source>
</evidence>
<proteinExistence type="predicted"/>
<gene>
    <name evidence="1" type="ORF">ABXS05_30000</name>
</gene>
<dbReference type="EMBL" id="JBFNQD010000018">
    <property type="protein sequence ID" value="MEW9309818.1"/>
    <property type="molecule type" value="Genomic_DNA"/>
</dbReference>
<protein>
    <submittedName>
        <fullName evidence="1">Uncharacterized protein</fullName>
    </submittedName>
</protein>
<accession>A0ABV3PXH1</accession>
<comment type="caution">
    <text evidence="1">The sequence shown here is derived from an EMBL/GenBank/DDBJ whole genome shotgun (WGS) entry which is preliminary data.</text>
</comment>
<name>A0ABV3PXH1_9HYPH</name>
<keyword evidence="2" id="KW-1185">Reference proteome</keyword>
<organism evidence="1 2">
    <name type="scientific">Labrys neptuniae</name>
    <dbReference type="NCBI Taxonomy" id="376174"/>
    <lineage>
        <taxon>Bacteria</taxon>
        <taxon>Pseudomonadati</taxon>
        <taxon>Pseudomonadota</taxon>
        <taxon>Alphaproteobacteria</taxon>
        <taxon>Hyphomicrobiales</taxon>
        <taxon>Xanthobacteraceae</taxon>
        <taxon>Labrys</taxon>
    </lineage>
</organism>
<evidence type="ECO:0000313" key="2">
    <source>
        <dbReference type="Proteomes" id="UP001555786"/>
    </source>
</evidence>
<dbReference type="Proteomes" id="UP001555786">
    <property type="component" value="Unassembled WGS sequence"/>
</dbReference>
<reference evidence="1 2" key="1">
    <citation type="submission" date="2024-07" db="EMBL/GenBank/DDBJ databases">
        <title>Description of Labrys sedimenti sp. nov., isolated from a diclofenac-degrading enrichment culture.</title>
        <authorList>
            <person name="Tancsics A."/>
            <person name="Csepanyi A."/>
        </authorList>
    </citation>
    <scope>NUCLEOTIDE SEQUENCE [LARGE SCALE GENOMIC DNA]</scope>
    <source>
        <strain evidence="1 2">LMG 23578</strain>
    </source>
</reference>
<dbReference type="RefSeq" id="WP_367626418.1">
    <property type="nucleotide sequence ID" value="NZ_JBFNQD010000018.1"/>
</dbReference>